<proteinExistence type="predicted"/>
<dbReference type="EMBL" id="JBHTIA010000008">
    <property type="protein sequence ID" value="MFD0765581.1"/>
    <property type="molecule type" value="Genomic_DNA"/>
</dbReference>
<feature type="signal peptide" evidence="1">
    <location>
        <begin position="1"/>
        <end position="22"/>
    </location>
</feature>
<evidence type="ECO:0000313" key="4">
    <source>
        <dbReference type="Proteomes" id="UP001597073"/>
    </source>
</evidence>
<comment type="caution">
    <text evidence="3">The sequence shown here is derived from an EMBL/GenBank/DDBJ whole genome shotgun (WGS) entry which is preliminary data.</text>
</comment>
<sequence length="1241" mass="132341">MKQLVYFLLFITCCITTNIAYSQEYTDNSTYYYNSFESATAGTISSLGASGNGNATRTSASVTIDASTSSPLEGSVSLASTNLNAVSAIRWDLLGNGTSGINLNSTDYEWNFIYKNNSSSSNDDPDQIAANKNSWRYWLIANGYADNNMQGFYISHVGTNLVLRYRYDAVAGSGRYNPILSTALPNDQTAYMIKVQRMKAGTWAIYLDKYVAGMTTAKTLVNIGSDNTGSTTFFTYYYSYLQSTSTTASRFQWDKFDMYTRILKFVGTNANSASNGITQPPYSENQTVIFYGLQVQSRGNFPIWNQMYFSTTGPGLNDYFSSNSGSIYKSYDSYYSTATDQPVATGVQLSGSGNNAIYASNMRDTIASSGNTDGSLSTPQYYFVTGTTLSNLNYGNPPTGTVTISGVNNFTERPSGSPTTISYTNTTATSTTITFGKGFDWKGGTATSGEYLWSTPANWANNTVPGSSDIARFGVGTNTFTTQPTLSASTTVSKIIIGPNTISSTNNATNLSLKASTLTATNGIAVDAGGNLALSGTSNASRGTLTFGSSSSTVISPTGTLSAQYVNVTNNGTLTLLSDATGSGSIGALIGSTLTSAAAKTFVQRYISAVRGYRLFSSPVTSDGSNYSLAYLKSNAYITGSTGTTGGFDKSGSPTVYFFREDVAPSQTSFAGGNFRGVNNISNIPYAFDNEASTYNIPVGNGFLFFFRGDRGIINVNAATISTTKAGATTFTASGTINTGSITVKPWYTPGSAFLGYSTALAANAPIRGYNLVGNPYPSTINWEKYNRNGVNSSIYGSNSLPSTIYVYNSTTKQYASYQPNTNAITSVADTTTTIAPGNAVSSDGVASNMIASGQGFFIVANSTTPTTQSLTFRETSKTSTLPATASIAKIMSLPSKQLMTTAPVAGAASADAIFRVKLAKDDVNTDAVTFVLNNKNDAKFSSEEDALDIGGNGAQVSLSAISADNILLSINRVPLPKLTPQILPITVDGNTTGLYSLKMDMLQNLPPLYQVFLKDAFKGDSLDMRANTTYNFNIDRNNAKSFGDKRFTLVIRQNPELGLKLLGFNGDKVTTGVKLTWVAENEGNYTNYTVERSIDNGQTFEIVGGLHATGDGKYNITDTKPIKGLNQYRLKQDDVNGTISYSKTVNIMYADVETVTIKAFNVYPNPVSNTVNVSIINPATTATTYTIKISNGSGSLVKNAVSKQATWQTNVADLLPGTYFVQVINNTTSTVIGNGKFVKL</sequence>
<dbReference type="Proteomes" id="UP001597073">
    <property type="component" value="Unassembled WGS sequence"/>
</dbReference>
<dbReference type="InterPro" id="IPR026444">
    <property type="entry name" value="Secre_tail"/>
</dbReference>
<dbReference type="RefSeq" id="WP_377142801.1">
    <property type="nucleotide sequence ID" value="NZ_JBHTIA010000008.1"/>
</dbReference>
<evidence type="ECO:0000313" key="3">
    <source>
        <dbReference type="EMBL" id="MFD0765581.1"/>
    </source>
</evidence>
<keyword evidence="1" id="KW-0732">Signal</keyword>
<dbReference type="Pfam" id="PF18962">
    <property type="entry name" value="Por_Secre_tail"/>
    <property type="match status" value="1"/>
</dbReference>
<evidence type="ECO:0000259" key="2">
    <source>
        <dbReference type="Pfam" id="PF18962"/>
    </source>
</evidence>
<accession>A0ABW2ZHC3</accession>
<feature type="domain" description="Secretion system C-terminal sorting" evidence="2">
    <location>
        <begin position="1163"/>
        <end position="1231"/>
    </location>
</feature>
<reference evidence="4" key="1">
    <citation type="journal article" date="2019" name="Int. J. Syst. Evol. Microbiol.">
        <title>The Global Catalogue of Microorganisms (GCM) 10K type strain sequencing project: providing services to taxonomists for standard genome sequencing and annotation.</title>
        <authorList>
            <consortium name="The Broad Institute Genomics Platform"/>
            <consortium name="The Broad Institute Genome Sequencing Center for Infectious Disease"/>
            <person name="Wu L."/>
            <person name="Ma J."/>
        </authorList>
    </citation>
    <scope>NUCLEOTIDE SEQUENCE [LARGE SCALE GENOMIC DNA]</scope>
    <source>
        <strain evidence="4">CCUG 60742</strain>
    </source>
</reference>
<protein>
    <submittedName>
        <fullName evidence="3">T9SS type A sorting domain-containing protein</fullName>
    </submittedName>
</protein>
<name>A0ABW2ZHC3_9SPHI</name>
<feature type="chain" id="PRO_5047501669" evidence="1">
    <location>
        <begin position="23"/>
        <end position="1241"/>
    </location>
</feature>
<evidence type="ECO:0000256" key="1">
    <source>
        <dbReference type="SAM" id="SignalP"/>
    </source>
</evidence>
<keyword evidence="4" id="KW-1185">Reference proteome</keyword>
<organism evidence="3 4">
    <name type="scientific">Mucilaginibacter lutimaris</name>
    <dbReference type="NCBI Taxonomy" id="931629"/>
    <lineage>
        <taxon>Bacteria</taxon>
        <taxon>Pseudomonadati</taxon>
        <taxon>Bacteroidota</taxon>
        <taxon>Sphingobacteriia</taxon>
        <taxon>Sphingobacteriales</taxon>
        <taxon>Sphingobacteriaceae</taxon>
        <taxon>Mucilaginibacter</taxon>
    </lineage>
</organism>
<gene>
    <name evidence="3" type="ORF">ACFQZI_12025</name>
</gene>
<dbReference type="NCBIfam" id="TIGR04183">
    <property type="entry name" value="Por_Secre_tail"/>
    <property type="match status" value="1"/>
</dbReference>